<proteinExistence type="inferred from homology"/>
<keyword evidence="11" id="KW-1133">Transmembrane helix</keyword>
<evidence type="ECO:0000256" key="9">
    <source>
        <dbReference type="SAM" id="Coils"/>
    </source>
</evidence>
<feature type="region of interest" description="Disordered" evidence="10">
    <location>
        <begin position="732"/>
        <end position="752"/>
    </location>
</feature>
<dbReference type="Gene3D" id="3.40.50.300">
    <property type="entry name" value="P-loop containing nucleotide triphosphate hydrolases"/>
    <property type="match status" value="1"/>
</dbReference>
<dbReference type="GO" id="GO:0004715">
    <property type="term" value="F:non-membrane spanning protein tyrosine kinase activity"/>
    <property type="evidence" value="ECO:0007669"/>
    <property type="project" value="UniProtKB-EC"/>
</dbReference>
<evidence type="ECO:0000256" key="4">
    <source>
        <dbReference type="ARBA" id="ARBA00022741"/>
    </source>
</evidence>
<keyword evidence="4" id="KW-0547">Nucleotide-binding</keyword>
<keyword evidence="9" id="KW-0175">Coiled coil</keyword>
<evidence type="ECO:0000256" key="3">
    <source>
        <dbReference type="ARBA" id="ARBA00022679"/>
    </source>
</evidence>
<dbReference type="CDD" id="cd05387">
    <property type="entry name" value="BY-kinase"/>
    <property type="match status" value="1"/>
</dbReference>
<comment type="similarity">
    <text evidence="1">Belongs to the CpsD/CapB family.</text>
</comment>
<evidence type="ECO:0000256" key="11">
    <source>
        <dbReference type="SAM" id="Phobius"/>
    </source>
</evidence>
<dbReference type="PANTHER" id="PTHR32309:SF13">
    <property type="entry name" value="FERRIC ENTEROBACTIN TRANSPORT PROTEIN FEPE"/>
    <property type="match status" value="1"/>
</dbReference>
<organism evidence="14">
    <name type="scientific">Thermoleptolyngbya oregonensis NK1-22</name>
    <dbReference type="NCBI Taxonomy" id="2547457"/>
    <lineage>
        <taxon>Bacteria</taxon>
        <taxon>Bacillati</taxon>
        <taxon>Cyanobacteriota</taxon>
        <taxon>Cyanophyceae</taxon>
        <taxon>Oculatellales</taxon>
        <taxon>Oculatellaceae</taxon>
        <taxon>Thermoleptolyngbya</taxon>
    </lineage>
</organism>
<dbReference type="EMBL" id="CP053540">
    <property type="protein sequence ID" value="WOB42563.1"/>
    <property type="molecule type" value="Genomic_DNA"/>
</dbReference>
<evidence type="ECO:0000259" key="12">
    <source>
        <dbReference type="Pfam" id="PF13614"/>
    </source>
</evidence>
<feature type="coiled-coil region" evidence="9">
    <location>
        <begin position="374"/>
        <end position="408"/>
    </location>
</feature>
<keyword evidence="11" id="KW-0812">Transmembrane</keyword>
<evidence type="ECO:0000256" key="1">
    <source>
        <dbReference type="ARBA" id="ARBA00007316"/>
    </source>
</evidence>
<protein>
    <recommendedName>
        <fullName evidence="2">non-specific protein-tyrosine kinase</fullName>
        <ecNumber evidence="2">2.7.10.2</ecNumber>
    </recommendedName>
</protein>
<keyword evidence="11" id="KW-0472">Membrane</keyword>
<reference evidence="14" key="1">
    <citation type="submission" date="2020-05" db="EMBL/GenBank/DDBJ databases">
        <authorList>
            <person name="Zhu T."/>
            <person name="Keshari N."/>
            <person name="Lu X."/>
        </authorList>
    </citation>
    <scope>NUCLEOTIDE SEQUENCE</scope>
    <source>
        <strain evidence="14">NK1-22</strain>
    </source>
</reference>
<dbReference type="Pfam" id="PF13614">
    <property type="entry name" value="AAA_31"/>
    <property type="match status" value="1"/>
</dbReference>
<comment type="catalytic activity">
    <reaction evidence="8">
        <text>L-tyrosyl-[protein] + ATP = O-phospho-L-tyrosyl-[protein] + ADP + H(+)</text>
        <dbReference type="Rhea" id="RHEA:10596"/>
        <dbReference type="Rhea" id="RHEA-COMP:10136"/>
        <dbReference type="Rhea" id="RHEA-COMP:20101"/>
        <dbReference type="ChEBI" id="CHEBI:15378"/>
        <dbReference type="ChEBI" id="CHEBI:30616"/>
        <dbReference type="ChEBI" id="CHEBI:46858"/>
        <dbReference type="ChEBI" id="CHEBI:61978"/>
        <dbReference type="ChEBI" id="CHEBI:456216"/>
        <dbReference type="EC" id="2.7.10.2"/>
    </reaction>
</comment>
<gene>
    <name evidence="14" type="ORF">HNI00_04885</name>
</gene>
<evidence type="ECO:0000256" key="10">
    <source>
        <dbReference type="SAM" id="MobiDB-lite"/>
    </source>
</evidence>
<dbReference type="SUPFAM" id="SSF52540">
    <property type="entry name" value="P-loop containing nucleoside triphosphate hydrolases"/>
    <property type="match status" value="1"/>
</dbReference>
<evidence type="ECO:0000256" key="6">
    <source>
        <dbReference type="ARBA" id="ARBA00022840"/>
    </source>
</evidence>
<keyword evidence="3" id="KW-0808">Transferase</keyword>
<keyword evidence="6" id="KW-0067">ATP-binding</keyword>
<dbReference type="EC" id="2.7.10.2" evidence="2"/>
<sequence>MSTQSFREEVDIDLQRYAQVLKRRWLPAVGVFSTVAVLSTLAALSQQPSYVAAGRVLVKIDRTSSLTGLDAAGAAAIGRQGAVGSDTDPIATQVETIRSLPIAEATITALRLADDEGQPLSPVGFLEVLTVKPIPGTDMIEIGYQDEDPERAAAVVNKVIQAYRNNNIATNQADAAAARKFITEQLPRTEATVREAEVALQRFKEQNQVILLDEESRETVKAMKRLDDEIARVRTQFVNATTRSRELQQQLRMSPEQAVSATALSQSPAIQEVFSQLQRVQGQLDLERARYRPTHPTIAMLEQQEALLQQRLQGRVAQLVGQSRVSERDIQLGALAQDLTANLVQSEVERVALGSQIAELARLQAEQRSRAVTIPRLEATQRELERRLAAAQGTYESLLQRLQEVQVAEDQTIDNVRVISAAVVPEKPAASSKKLILLGGLVLGSAMGVVTAFLLDLCDRSVKTIPNAQQLLHYPLLGVVPSWKRSGRRQDLLPMQQSDGSLFAGVHHAYRVLQSNLGLLDSEFSLKTLVVTSSVPQEGKSQVAANLAMAIAQSGQTVLLVDANFHHSTQHQMWNANGAIGLAEVLEGRAELADTIQTVAPNLELLAAGNLASSTPTALTPQKLLPVIAAMGQRYDVVIFDTPALSGAADASTLGKLTDGMLLVVRPTTDVEDLKATRSLLNLARPHVLGIVANGVAPIRNPNRYFALTQEVAFAKPVKPVPSFEQLFPIEQHSQNGQSAESQESSNLEVAS</sequence>
<dbReference type="InterPro" id="IPR027417">
    <property type="entry name" value="P-loop_NTPase"/>
</dbReference>
<dbReference type="GO" id="GO:0005886">
    <property type="term" value="C:plasma membrane"/>
    <property type="evidence" value="ECO:0007669"/>
    <property type="project" value="TreeGrafter"/>
</dbReference>
<dbReference type="InterPro" id="IPR005702">
    <property type="entry name" value="Wzc-like_C"/>
</dbReference>
<keyword evidence="5" id="KW-0418">Kinase</keyword>
<dbReference type="InterPro" id="IPR032807">
    <property type="entry name" value="GNVR"/>
</dbReference>
<evidence type="ECO:0000256" key="2">
    <source>
        <dbReference type="ARBA" id="ARBA00011903"/>
    </source>
</evidence>
<feature type="domain" description="Tyrosine-protein kinase G-rich" evidence="13">
    <location>
        <begin position="384"/>
        <end position="454"/>
    </location>
</feature>
<evidence type="ECO:0000256" key="8">
    <source>
        <dbReference type="ARBA" id="ARBA00051245"/>
    </source>
</evidence>
<evidence type="ECO:0000259" key="13">
    <source>
        <dbReference type="Pfam" id="PF13807"/>
    </source>
</evidence>
<dbReference type="AlphaFoldDB" id="A0AA96Y7K1"/>
<dbReference type="Pfam" id="PF13807">
    <property type="entry name" value="GNVR"/>
    <property type="match status" value="1"/>
</dbReference>
<dbReference type="RefSeq" id="WP_316791179.1">
    <property type="nucleotide sequence ID" value="NZ_CP053540.1"/>
</dbReference>
<name>A0AA96Y7K1_9CYAN</name>
<evidence type="ECO:0000256" key="7">
    <source>
        <dbReference type="ARBA" id="ARBA00023137"/>
    </source>
</evidence>
<evidence type="ECO:0000313" key="14">
    <source>
        <dbReference type="EMBL" id="WOB42563.1"/>
    </source>
</evidence>
<dbReference type="InterPro" id="IPR025669">
    <property type="entry name" value="AAA_dom"/>
</dbReference>
<evidence type="ECO:0000256" key="5">
    <source>
        <dbReference type="ARBA" id="ARBA00022777"/>
    </source>
</evidence>
<feature type="domain" description="AAA" evidence="12">
    <location>
        <begin position="539"/>
        <end position="645"/>
    </location>
</feature>
<accession>A0AA96Y7K1</accession>
<feature type="transmembrane region" description="Helical" evidence="11">
    <location>
        <begin position="25"/>
        <end position="45"/>
    </location>
</feature>
<dbReference type="InterPro" id="IPR050445">
    <property type="entry name" value="Bact_polysacc_biosynth/exp"/>
</dbReference>
<dbReference type="KEGG" id="tog:HNI00_04885"/>
<dbReference type="GO" id="GO:0005524">
    <property type="term" value="F:ATP binding"/>
    <property type="evidence" value="ECO:0007669"/>
    <property type="project" value="UniProtKB-KW"/>
</dbReference>
<keyword evidence="7" id="KW-0829">Tyrosine-protein kinase</keyword>
<dbReference type="PANTHER" id="PTHR32309">
    <property type="entry name" value="TYROSINE-PROTEIN KINASE"/>
    <property type="match status" value="1"/>
</dbReference>
<dbReference type="NCBIfam" id="TIGR01007">
    <property type="entry name" value="eps_fam"/>
    <property type="match status" value="1"/>
</dbReference>